<dbReference type="Proteomes" id="UP001652623">
    <property type="component" value="Chromosome 2"/>
</dbReference>
<dbReference type="RefSeq" id="XP_015883593.1">
    <property type="nucleotide sequence ID" value="XM_016028107.4"/>
</dbReference>
<dbReference type="GO" id="GO:0003735">
    <property type="term" value="F:structural constituent of ribosome"/>
    <property type="evidence" value="ECO:0007669"/>
    <property type="project" value="InterPro"/>
</dbReference>
<proteinExistence type="inferred from homology"/>
<dbReference type="InterPro" id="IPR023035">
    <property type="entry name" value="Ribosomal_uS9_bac/plastid"/>
</dbReference>
<dbReference type="InterPro" id="IPR014721">
    <property type="entry name" value="Ribsml_uS5_D2-typ_fold_subgr"/>
</dbReference>
<feature type="compositionally biased region" description="Pro residues" evidence="5">
    <location>
        <begin position="28"/>
        <end position="37"/>
    </location>
</feature>
<dbReference type="HAMAP" id="MF_00532_B">
    <property type="entry name" value="Ribosomal_uS9_B"/>
    <property type="match status" value="1"/>
</dbReference>
<reference evidence="6" key="1">
    <citation type="submission" date="2025-05" db="UniProtKB">
        <authorList>
            <consortium name="RefSeq"/>
        </authorList>
    </citation>
    <scope>NUCLEOTIDE SEQUENCE [LARGE SCALE GENOMIC DNA]</scope>
</reference>
<sequence>MLSRLLPKPSNFRYLTLASSKLLSYPQPQFPSSPPTPTTFTFPSRFFSSKHNNNNNGKDRQDSDGVWKISEESDGKFEPFFSQASGKTAETDFGLKGYEGEGDDDWKTVEGYKAWSLVEEEKSDLFDIGDEHLKVVGESETGLDSSSSLEDEKKKEEAKRLEKEEQELTAILKGPNRAFGDLISASGITDEMLDSLLALKDLEGVEGLPPLREIEDLRYEKSKRKSSTAEIERQKQEEFAKARVRQVDEKGRAYGTGRRKCSIARVWIQPGDGKFLVNDKQFDVYFPMLDHRAALLRPFSETKTLGLWDVTCTVQGGGVSGQVGAIRLGISKALQNWEPDMRPALRSAGFLTRDSRVVERKKPGKAKARKSFQWVKR</sequence>
<dbReference type="PANTHER" id="PTHR21569:SF1">
    <property type="entry name" value="SMALL RIBOSOMAL SUBUNIT PROTEIN US9M"/>
    <property type="match status" value="1"/>
</dbReference>
<dbReference type="FunFam" id="3.30.230.10:FF:000034">
    <property type="entry name" value="30S ribosomal protein S9"/>
    <property type="match status" value="1"/>
</dbReference>
<evidence type="ECO:0000256" key="4">
    <source>
        <dbReference type="RuleBase" id="RU003815"/>
    </source>
</evidence>
<dbReference type="SUPFAM" id="SSF54211">
    <property type="entry name" value="Ribosomal protein S5 domain 2-like"/>
    <property type="match status" value="1"/>
</dbReference>
<evidence type="ECO:0000313" key="7">
    <source>
        <dbReference type="RefSeq" id="XP_015883593.1"/>
    </source>
</evidence>
<feature type="compositionally biased region" description="Basic and acidic residues" evidence="5">
    <location>
        <begin position="150"/>
        <end position="162"/>
    </location>
</feature>
<dbReference type="KEGG" id="zju:107419348"/>
<evidence type="ECO:0000256" key="3">
    <source>
        <dbReference type="ARBA" id="ARBA00023274"/>
    </source>
</evidence>
<dbReference type="InterPro" id="IPR020568">
    <property type="entry name" value="Ribosomal_Su5_D2-typ_SF"/>
</dbReference>
<dbReference type="InterPro" id="IPR020574">
    <property type="entry name" value="Ribosomal_uS9_CS"/>
</dbReference>
<feature type="region of interest" description="Disordered" evidence="5">
    <location>
        <begin position="27"/>
        <end position="69"/>
    </location>
</feature>
<reference evidence="7" key="2">
    <citation type="submission" date="2025-08" db="UniProtKB">
        <authorList>
            <consortium name="RefSeq"/>
        </authorList>
    </citation>
    <scope>IDENTIFICATION</scope>
    <source>
        <tissue evidence="7">Seedling</tissue>
    </source>
</reference>
<dbReference type="GO" id="GO:0006412">
    <property type="term" value="P:translation"/>
    <property type="evidence" value="ECO:0007669"/>
    <property type="project" value="InterPro"/>
</dbReference>
<keyword evidence="2 4" id="KW-0689">Ribosomal protein</keyword>
<dbReference type="FunCoup" id="A0A6P4A633">
    <property type="interactions" value="1217"/>
</dbReference>
<keyword evidence="3 4" id="KW-0687">Ribonucleoprotein</keyword>
<dbReference type="GO" id="GO:0022627">
    <property type="term" value="C:cytosolic small ribosomal subunit"/>
    <property type="evidence" value="ECO:0007669"/>
    <property type="project" value="TreeGrafter"/>
</dbReference>
<dbReference type="PANTHER" id="PTHR21569">
    <property type="entry name" value="RIBOSOMAL PROTEIN S9"/>
    <property type="match status" value="1"/>
</dbReference>
<dbReference type="GO" id="GO:0003723">
    <property type="term" value="F:RNA binding"/>
    <property type="evidence" value="ECO:0007669"/>
    <property type="project" value="TreeGrafter"/>
</dbReference>
<dbReference type="PROSITE" id="PS00360">
    <property type="entry name" value="RIBOSOMAL_S9"/>
    <property type="match status" value="1"/>
</dbReference>
<gene>
    <name evidence="7" type="primary">LOC107419348</name>
</gene>
<feature type="compositionally biased region" description="Low complexity" evidence="5">
    <location>
        <begin position="138"/>
        <end position="148"/>
    </location>
</feature>
<dbReference type="NCBIfam" id="NF001099">
    <property type="entry name" value="PRK00132.1"/>
    <property type="match status" value="1"/>
</dbReference>
<dbReference type="InParanoid" id="A0A6P4A633"/>
<evidence type="ECO:0000256" key="2">
    <source>
        <dbReference type="ARBA" id="ARBA00022980"/>
    </source>
</evidence>
<comment type="similarity">
    <text evidence="1 4">Belongs to the universal ribosomal protein uS9 family.</text>
</comment>
<evidence type="ECO:0000313" key="6">
    <source>
        <dbReference type="Proteomes" id="UP001652623"/>
    </source>
</evidence>
<dbReference type="AlphaFoldDB" id="A0A6P4A633"/>
<protein>
    <submittedName>
        <fullName evidence="7">Small ribosomal subunit protein uS9m</fullName>
    </submittedName>
</protein>
<feature type="compositionally biased region" description="Basic and acidic residues" evidence="5">
    <location>
        <begin position="57"/>
        <end position="69"/>
    </location>
</feature>
<dbReference type="GeneID" id="107419348"/>
<dbReference type="InterPro" id="IPR000754">
    <property type="entry name" value="Ribosomal_uS9"/>
</dbReference>
<accession>A0A6P4A633</accession>
<feature type="region of interest" description="Disordered" evidence="5">
    <location>
        <begin position="137"/>
        <end position="162"/>
    </location>
</feature>
<keyword evidence="6" id="KW-1185">Reference proteome</keyword>
<organism evidence="6 7">
    <name type="scientific">Ziziphus jujuba</name>
    <name type="common">Chinese jujube</name>
    <name type="synonym">Ziziphus sativa</name>
    <dbReference type="NCBI Taxonomy" id="326968"/>
    <lineage>
        <taxon>Eukaryota</taxon>
        <taxon>Viridiplantae</taxon>
        <taxon>Streptophyta</taxon>
        <taxon>Embryophyta</taxon>
        <taxon>Tracheophyta</taxon>
        <taxon>Spermatophyta</taxon>
        <taxon>Magnoliopsida</taxon>
        <taxon>eudicotyledons</taxon>
        <taxon>Gunneridae</taxon>
        <taxon>Pentapetalae</taxon>
        <taxon>rosids</taxon>
        <taxon>fabids</taxon>
        <taxon>Rosales</taxon>
        <taxon>Rhamnaceae</taxon>
        <taxon>Paliureae</taxon>
        <taxon>Ziziphus</taxon>
    </lineage>
</organism>
<dbReference type="Gene3D" id="3.30.230.10">
    <property type="match status" value="1"/>
</dbReference>
<dbReference type="Pfam" id="PF00380">
    <property type="entry name" value="Ribosomal_S9"/>
    <property type="match status" value="1"/>
</dbReference>
<evidence type="ECO:0000256" key="1">
    <source>
        <dbReference type="ARBA" id="ARBA00005251"/>
    </source>
</evidence>
<name>A0A6P4A633_ZIZJJ</name>
<feature type="compositionally biased region" description="Low complexity" evidence="5">
    <location>
        <begin position="38"/>
        <end position="49"/>
    </location>
</feature>
<evidence type="ECO:0000256" key="5">
    <source>
        <dbReference type="SAM" id="MobiDB-lite"/>
    </source>
</evidence>